<organism evidence="1 2">
    <name type="scientific">Faecalibacillus faecis</name>
    <dbReference type="NCBI Taxonomy" id="1982628"/>
    <lineage>
        <taxon>Bacteria</taxon>
        <taxon>Bacillati</taxon>
        <taxon>Bacillota</taxon>
        <taxon>Erysipelotrichia</taxon>
        <taxon>Erysipelotrichales</taxon>
        <taxon>Coprobacillaceae</taxon>
        <taxon>Faecalibacillus</taxon>
    </lineage>
</organism>
<evidence type="ECO:0000313" key="1">
    <source>
        <dbReference type="EMBL" id="PST40558.1"/>
    </source>
</evidence>
<dbReference type="AlphaFoldDB" id="A0A2T3FZ48"/>
<dbReference type="EMBL" id="PYLP01000006">
    <property type="protein sequence ID" value="PST40558.1"/>
    <property type="molecule type" value="Genomic_DNA"/>
</dbReference>
<protein>
    <submittedName>
        <fullName evidence="1">Chloramphenicol resistance protein</fullName>
    </submittedName>
</protein>
<dbReference type="RefSeq" id="WP_106987865.1">
    <property type="nucleotide sequence ID" value="NZ_PYLP01000006.1"/>
</dbReference>
<proteinExistence type="predicted"/>
<name>A0A2T3FZ48_9FIRM</name>
<comment type="caution">
    <text evidence="1">The sequence shown here is derived from an EMBL/GenBank/DDBJ whole genome shotgun (WGS) entry which is preliminary data.</text>
</comment>
<dbReference type="Proteomes" id="UP000241201">
    <property type="component" value="Unassembled WGS sequence"/>
</dbReference>
<keyword evidence="2" id="KW-1185">Reference proteome</keyword>
<sequence>MTIIESVRNYILKCPYLEDLQKVNVNFLPENTDNCSIEEVPNQNGSLTKKFLDGSSEREFNFVLACVFDYSEDSQTNIDSSEFFENFQEWIEDNDLNEIYPQLKDGLEPLSIAVTTSGYLYYVPEKMDRAIYQIQLKLLYAKEN</sequence>
<gene>
    <name evidence="1" type="ORF">C7U55_06495</name>
</gene>
<reference evidence="2" key="1">
    <citation type="submission" date="2018-03" db="EMBL/GenBank/DDBJ databases">
        <title>Lachnoclostridium SNUG30370 gen.nov., sp.nov., isolated from human faeces.</title>
        <authorList>
            <person name="Seo B."/>
            <person name="Jeon K."/>
            <person name="Ko G."/>
        </authorList>
    </citation>
    <scope>NUCLEOTIDE SEQUENCE [LARGE SCALE GENOMIC DNA]</scope>
    <source>
        <strain evidence="2">SNUG30370</strain>
    </source>
</reference>
<evidence type="ECO:0000313" key="2">
    <source>
        <dbReference type="Proteomes" id="UP000241201"/>
    </source>
</evidence>
<accession>A0A2T3FZ48</accession>
<dbReference type="GeneID" id="77470738"/>